<dbReference type="Gene3D" id="1.10.287.130">
    <property type="match status" value="1"/>
</dbReference>
<accession>A0A937AGL6</accession>
<dbReference type="PROSITE" id="PS50109">
    <property type="entry name" value="HIS_KIN"/>
    <property type="match status" value="1"/>
</dbReference>
<sequence length="693" mass="79174">MSVRAFKYKRLYTSVYHILLIGILLISVEHLKAQDTQVIQIKAFNESLTPYGNIKISINQGKYVELNDKGLAFANLKKDELPIKSVEVGDPTLEAASWNLSKGILELTIRKKSYRDVKLLLKDENNDVVAGAKLTYIGEKTVNIATNTNGIAIVPLALNERIIETSQFNVEGYIPQNVSYQNDQYVLRVERLKQQVTIIDKDTPSLDAIDKSASDPNWEIFISNKIDSIDDLTLFYTLLKDAKIEELSESTRQKLDDKFQSLLAEISQSNDSTSFITYITDTTIVERDLENLLKEVRREGNRLNAQKSAFTNKIELVKEKLSNGIANLNKQERASLLDDINQLEELLLSNENEFYENLSGYKEMINELKVKYFNLTELEDKLSESEQKRLDEKKRFQQRILFISAITIFFALLIILLIYLWGRLKKQQRQLVVANEKVNNINQNLETIVSERTNLLEQTFKELDMVLYRASHDLRAPICSIAGLSDLISRDTKNDQLTNLILKTNSQMDKLLKKLSTISEIHQPGKFKKVNIYNLAKEVSERFSSIIEAGNLTFELDCNKELTVVTIPYLVEVIISNLLDNAFFFSSIKHSNIRKVQLKISQEADKLCIEVKDNGIGVDDKLSNKLFDMFYVGTEYSKGNGLGLYIVRKSVDVLKGQISLESEPYKYTKVKVELPVDDSQGHALDFLIDVKRV</sequence>
<dbReference type="EC" id="2.7.13.3" evidence="2"/>
<feature type="transmembrane region" description="Helical" evidence="7">
    <location>
        <begin position="400"/>
        <end position="421"/>
    </location>
</feature>
<dbReference type="GO" id="GO:0000155">
    <property type="term" value="F:phosphorelay sensor kinase activity"/>
    <property type="evidence" value="ECO:0007669"/>
    <property type="project" value="InterPro"/>
</dbReference>
<evidence type="ECO:0000313" key="10">
    <source>
        <dbReference type="Proteomes" id="UP000642920"/>
    </source>
</evidence>
<dbReference type="InterPro" id="IPR036097">
    <property type="entry name" value="HisK_dim/P_sf"/>
</dbReference>
<dbReference type="Gene3D" id="3.30.565.10">
    <property type="entry name" value="Histidine kinase-like ATPase, C-terminal domain"/>
    <property type="match status" value="1"/>
</dbReference>
<dbReference type="InterPro" id="IPR003594">
    <property type="entry name" value="HATPase_dom"/>
</dbReference>
<dbReference type="PANTHER" id="PTHR42878:SF15">
    <property type="entry name" value="BACTERIOPHYTOCHROME"/>
    <property type="match status" value="1"/>
</dbReference>
<keyword evidence="6" id="KW-0175">Coiled coil</keyword>
<evidence type="ECO:0000256" key="4">
    <source>
        <dbReference type="ARBA" id="ARBA00022679"/>
    </source>
</evidence>
<comment type="caution">
    <text evidence="9">The sequence shown here is derived from an EMBL/GenBank/DDBJ whole genome shotgun (WGS) entry which is preliminary data.</text>
</comment>
<keyword evidence="4" id="KW-0808">Transferase</keyword>
<keyword evidence="10" id="KW-1185">Reference proteome</keyword>
<keyword evidence="7" id="KW-1133">Transmembrane helix</keyword>
<keyword evidence="5" id="KW-0418">Kinase</keyword>
<dbReference type="InterPro" id="IPR050351">
    <property type="entry name" value="BphY/WalK/GraS-like"/>
</dbReference>
<keyword evidence="7" id="KW-0472">Membrane</keyword>
<dbReference type="PRINTS" id="PR00344">
    <property type="entry name" value="BCTRLSENSOR"/>
</dbReference>
<feature type="domain" description="Histidine kinase" evidence="8">
    <location>
        <begin position="469"/>
        <end position="678"/>
    </location>
</feature>
<dbReference type="InterPro" id="IPR036890">
    <property type="entry name" value="HATPase_C_sf"/>
</dbReference>
<gene>
    <name evidence="9" type="ORF">JKP34_11415</name>
</gene>
<keyword evidence="7" id="KW-0812">Transmembrane</keyword>
<dbReference type="GO" id="GO:0000156">
    <property type="term" value="F:phosphorelay response regulator activity"/>
    <property type="evidence" value="ECO:0007669"/>
    <property type="project" value="TreeGrafter"/>
</dbReference>
<dbReference type="PANTHER" id="PTHR42878">
    <property type="entry name" value="TWO-COMPONENT HISTIDINE KINASE"/>
    <property type="match status" value="1"/>
</dbReference>
<dbReference type="EMBL" id="JAERQG010000002">
    <property type="protein sequence ID" value="MBL0765863.1"/>
    <property type="molecule type" value="Genomic_DNA"/>
</dbReference>
<evidence type="ECO:0000256" key="6">
    <source>
        <dbReference type="SAM" id="Coils"/>
    </source>
</evidence>
<feature type="coiled-coil region" evidence="6">
    <location>
        <begin position="424"/>
        <end position="458"/>
    </location>
</feature>
<dbReference type="Pfam" id="PF02518">
    <property type="entry name" value="HATPase_c"/>
    <property type="match status" value="1"/>
</dbReference>
<comment type="catalytic activity">
    <reaction evidence="1">
        <text>ATP + protein L-histidine = ADP + protein N-phospho-L-histidine.</text>
        <dbReference type="EC" id="2.7.13.3"/>
    </reaction>
</comment>
<protein>
    <recommendedName>
        <fullName evidence="2">histidine kinase</fullName>
        <ecNumber evidence="2">2.7.13.3</ecNumber>
    </recommendedName>
</protein>
<proteinExistence type="predicted"/>
<dbReference type="SMART" id="SM00388">
    <property type="entry name" value="HisKA"/>
    <property type="match status" value="1"/>
</dbReference>
<organism evidence="9 10">
    <name type="scientific">Marivirga atlantica</name>
    <dbReference type="NCBI Taxonomy" id="1548457"/>
    <lineage>
        <taxon>Bacteria</taxon>
        <taxon>Pseudomonadati</taxon>
        <taxon>Bacteroidota</taxon>
        <taxon>Cytophagia</taxon>
        <taxon>Cytophagales</taxon>
        <taxon>Marivirgaceae</taxon>
        <taxon>Marivirga</taxon>
    </lineage>
</organism>
<dbReference type="RefSeq" id="WP_201921282.1">
    <property type="nucleotide sequence ID" value="NZ_JAERQG010000002.1"/>
</dbReference>
<dbReference type="GO" id="GO:0030295">
    <property type="term" value="F:protein kinase activator activity"/>
    <property type="evidence" value="ECO:0007669"/>
    <property type="project" value="TreeGrafter"/>
</dbReference>
<dbReference type="SUPFAM" id="SSF55874">
    <property type="entry name" value="ATPase domain of HSP90 chaperone/DNA topoisomerase II/histidine kinase"/>
    <property type="match status" value="1"/>
</dbReference>
<reference evidence="9" key="1">
    <citation type="submission" date="2021-01" db="EMBL/GenBank/DDBJ databases">
        <title>Marivirga sp. nov., isolated from intertidal surface sediments.</title>
        <authorList>
            <person name="Zhang M."/>
        </authorList>
    </citation>
    <scope>NUCLEOTIDE SEQUENCE</scope>
    <source>
        <strain evidence="9">SM1354</strain>
    </source>
</reference>
<evidence type="ECO:0000259" key="8">
    <source>
        <dbReference type="PROSITE" id="PS50109"/>
    </source>
</evidence>
<evidence type="ECO:0000256" key="1">
    <source>
        <dbReference type="ARBA" id="ARBA00000085"/>
    </source>
</evidence>
<dbReference type="GO" id="GO:0007234">
    <property type="term" value="P:osmosensory signaling via phosphorelay pathway"/>
    <property type="evidence" value="ECO:0007669"/>
    <property type="project" value="TreeGrafter"/>
</dbReference>
<evidence type="ECO:0000256" key="3">
    <source>
        <dbReference type="ARBA" id="ARBA00022553"/>
    </source>
</evidence>
<dbReference type="AlphaFoldDB" id="A0A937AGL6"/>
<dbReference type="CDD" id="cd00082">
    <property type="entry name" value="HisKA"/>
    <property type="match status" value="1"/>
</dbReference>
<evidence type="ECO:0000313" key="9">
    <source>
        <dbReference type="EMBL" id="MBL0765863.1"/>
    </source>
</evidence>
<dbReference type="SUPFAM" id="SSF47384">
    <property type="entry name" value="Homodimeric domain of signal transducing histidine kinase"/>
    <property type="match status" value="1"/>
</dbReference>
<evidence type="ECO:0000256" key="2">
    <source>
        <dbReference type="ARBA" id="ARBA00012438"/>
    </source>
</evidence>
<keyword evidence="3" id="KW-0597">Phosphoprotein</keyword>
<dbReference type="InterPro" id="IPR003661">
    <property type="entry name" value="HisK_dim/P_dom"/>
</dbReference>
<dbReference type="SMART" id="SM00387">
    <property type="entry name" value="HATPase_c"/>
    <property type="match status" value="1"/>
</dbReference>
<dbReference type="InterPro" id="IPR004358">
    <property type="entry name" value="Sig_transdc_His_kin-like_C"/>
</dbReference>
<evidence type="ECO:0000256" key="7">
    <source>
        <dbReference type="SAM" id="Phobius"/>
    </source>
</evidence>
<evidence type="ECO:0000256" key="5">
    <source>
        <dbReference type="ARBA" id="ARBA00022777"/>
    </source>
</evidence>
<feature type="coiled-coil region" evidence="6">
    <location>
        <begin position="286"/>
        <end position="395"/>
    </location>
</feature>
<name>A0A937AGL6_9BACT</name>
<dbReference type="InterPro" id="IPR005467">
    <property type="entry name" value="His_kinase_dom"/>
</dbReference>
<dbReference type="CDD" id="cd00075">
    <property type="entry name" value="HATPase"/>
    <property type="match status" value="1"/>
</dbReference>
<dbReference type="Proteomes" id="UP000642920">
    <property type="component" value="Unassembled WGS sequence"/>
</dbReference>